<feature type="transmembrane region" description="Helical" evidence="1">
    <location>
        <begin position="429"/>
        <end position="449"/>
    </location>
</feature>
<feature type="transmembrane region" description="Helical" evidence="1">
    <location>
        <begin position="253"/>
        <end position="275"/>
    </location>
</feature>
<keyword evidence="1" id="KW-0812">Transmembrane</keyword>
<accession>A0ABY4L714</accession>
<keyword evidence="5" id="KW-1185">Reference proteome</keyword>
<keyword evidence="1" id="KW-1133">Transmembrane helix</keyword>
<sequence>MTGTATGRALLGLAAVVSTGVLLAGPAAAAPHDPQTHTLQQGELADGQIVNTISLRLDGNGVLHAQERIAFGGAGPAEFTRTFLLREPYDTDHDRLYELTGLAAQSGDGTPVEVTVTEDETTLNATLDVAGAPVVIVDYQVTGTVSEVGDRLELEWTAVGGYSDFVEETTVVVDAPNPPQALSCAAGEPLSSIYCTASDMGGPQALVARFLQADLDAGQTLGIVVSYPPGTADSSLILDRSWSLTSAFAITPATAGVFGLLLVVLVGGLVLLIWVRGRDERALRSEACKADHAPLEPGVGGNLQFHPPDNVHPGQIGTLIDEQADVVDVTASVVDLAVRGYLRIEELPHQRYSSVDWLLTRTGQRGEETLLTYERLLLEALFPRGPRTRLSELDEEFANRLADVREELYRDMVRLKWFARRPNRERNQWTTVGIVLSLLGAVVTVLLAIFTHAAFTGLALVIAGAAVTVGAQYMPAKTKLGSAVFAHVAGFRAYLLRARVDDVPPERRVHLFSRYLPYAIIFDNVEHWARILAAAGAEESGGQGLSWYRGPQDWTLGDFADSIKAFTLTLSGVISSTRQFRSLI</sequence>
<reference evidence="4 5" key="1">
    <citation type="submission" date="2020-04" db="EMBL/GenBank/DDBJ databases">
        <title>Thermobifida alba genome sequencing and assembly.</title>
        <authorList>
            <person name="Luzics S."/>
            <person name="Horvath B."/>
            <person name="Nagy I."/>
            <person name="Toth A."/>
            <person name="Nagy I."/>
            <person name="Kukolya J."/>
        </authorList>
    </citation>
    <scope>NUCLEOTIDE SEQUENCE [LARGE SCALE GENOMIC DNA]</scope>
    <source>
        <strain evidence="4 5">DSM 43795</strain>
    </source>
</reference>
<keyword evidence="1" id="KW-0472">Membrane</keyword>
<dbReference type="RefSeq" id="WP_248590734.1">
    <property type="nucleotide sequence ID" value="NZ_BAABEB010000005.1"/>
</dbReference>
<proteinExistence type="predicted"/>
<evidence type="ECO:0000256" key="2">
    <source>
        <dbReference type="SAM" id="SignalP"/>
    </source>
</evidence>
<protein>
    <submittedName>
        <fullName evidence="4">DUF2207 domain-containing protein</fullName>
    </submittedName>
</protein>
<dbReference type="InterPro" id="IPR048389">
    <property type="entry name" value="YciQ-like_C"/>
</dbReference>
<evidence type="ECO:0000313" key="4">
    <source>
        <dbReference type="EMBL" id="UPT22253.1"/>
    </source>
</evidence>
<feature type="chain" id="PRO_5047233271" evidence="2">
    <location>
        <begin position="30"/>
        <end position="584"/>
    </location>
</feature>
<dbReference type="Pfam" id="PF20990">
    <property type="entry name" value="DUF2207_C"/>
    <property type="match status" value="1"/>
</dbReference>
<dbReference type="Proteomes" id="UP000832041">
    <property type="component" value="Chromosome"/>
</dbReference>
<organism evidence="4 5">
    <name type="scientific">Thermobifida alba</name>
    <name type="common">Thermomonospora alba</name>
    <dbReference type="NCBI Taxonomy" id="53522"/>
    <lineage>
        <taxon>Bacteria</taxon>
        <taxon>Bacillati</taxon>
        <taxon>Actinomycetota</taxon>
        <taxon>Actinomycetes</taxon>
        <taxon>Streptosporangiales</taxon>
        <taxon>Nocardiopsidaceae</taxon>
        <taxon>Thermobifida</taxon>
    </lineage>
</organism>
<keyword evidence="2" id="KW-0732">Signal</keyword>
<feature type="signal peptide" evidence="2">
    <location>
        <begin position="1"/>
        <end position="29"/>
    </location>
</feature>
<evidence type="ECO:0000256" key="1">
    <source>
        <dbReference type="SAM" id="Phobius"/>
    </source>
</evidence>
<dbReference type="PROSITE" id="PS51318">
    <property type="entry name" value="TAT"/>
    <property type="match status" value="1"/>
</dbReference>
<name>A0ABY4L714_THEAE</name>
<gene>
    <name evidence="4" type="ORF">FOF52_15845</name>
</gene>
<feature type="transmembrane region" description="Helical" evidence="1">
    <location>
        <begin position="455"/>
        <end position="474"/>
    </location>
</feature>
<feature type="domain" description="Predicted membrane protein YciQ-like C-terminal" evidence="3">
    <location>
        <begin position="305"/>
        <end position="530"/>
    </location>
</feature>
<evidence type="ECO:0000313" key="5">
    <source>
        <dbReference type="Proteomes" id="UP000832041"/>
    </source>
</evidence>
<dbReference type="InterPro" id="IPR006311">
    <property type="entry name" value="TAT_signal"/>
</dbReference>
<evidence type="ECO:0000259" key="3">
    <source>
        <dbReference type="Pfam" id="PF20990"/>
    </source>
</evidence>
<dbReference type="EMBL" id="CP051627">
    <property type="protein sequence ID" value="UPT22253.1"/>
    <property type="molecule type" value="Genomic_DNA"/>
</dbReference>